<reference evidence="3" key="1">
    <citation type="journal article" date="2019" name="Int. J. Syst. Evol. Microbiol.">
        <title>The Global Catalogue of Microorganisms (GCM) 10K type strain sequencing project: providing services to taxonomists for standard genome sequencing and annotation.</title>
        <authorList>
            <consortium name="The Broad Institute Genomics Platform"/>
            <consortium name="The Broad Institute Genome Sequencing Center for Infectious Disease"/>
            <person name="Wu L."/>
            <person name="Ma J."/>
        </authorList>
    </citation>
    <scope>NUCLEOTIDE SEQUENCE [LARGE SCALE GENOMIC DNA]</scope>
    <source>
        <strain evidence="3">CGMCC 1.12192</strain>
    </source>
</reference>
<dbReference type="Pfam" id="PF07828">
    <property type="entry name" value="PA-IL"/>
    <property type="match status" value="1"/>
</dbReference>
<evidence type="ECO:0000313" key="3">
    <source>
        <dbReference type="Proteomes" id="UP001595960"/>
    </source>
</evidence>
<keyword evidence="1" id="KW-0732">Signal</keyword>
<protein>
    <submittedName>
        <fullName evidence="2">LecA/PA-IL family lectin</fullName>
    </submittedName>
</protein>
<evidence type="ECO:0000256" key="1">
    <source>
        <dbReference type="SAM" id="SignalP"/>
    </source>
</evidence>
<dbReference type="RefSeq" id="WP_204395634.1">
    <property type="nucleotide sequence ID" value="NZ_JAFBBW010000001.1"/>
</dbReference>
<dbReference type="Gene3D" id="2.60.120.430">
    <property type="entry name" value="Galactose-binding lectin"/>
    <property type="match status" value="1"/>
</dbReference>
<dbReference type="InterPro" id="IPR012905">
    <property type="entry name" value="PA-IL"/>
</dbReference>
<name>A0ABV9R2A8_9MICO</name>
<sequence length="152" mass="15643">MRPRLVRTAAVTAALAFGGAFAVGNTEAALAAPPPTSVFVDARIDGVGTRITLNAQRQVVITATGTAASNPFEPYYGPDGSSDEPQFDFLAPYETPYSLVARVGDGSWVAVGSGPTTVTGKGKLQLAFNDVVGDYADNVGGFTATIEITSAR</sequence>
<feature type="chain" id="PRO_5046910574" evidence="1">
    <location>
        <begin position="23"/>
        <end position="152"/>
    </location>
</feature>
<dbReference type="InterPro" id="IPR008979">
    <property type="entry name" value="Galactose-bd-like_sf"/>
</dbReference>
<accession>A0ABV9R2A8</accession>
<comment type="caution">
    <text evidence="2">The sequence shown here is derived from an EMBL/GenBank/DDBJ whole genome shotgun (WGS) entry which is preliminary data.</text>
</comment>
<evidence type="ECO:0000313" key="2">
    <source>
        <dbReference type="EMBL" id="MFC4827586.1"/>
    </source>
</evidence>
<organism evidence="2 3">
    <name type="scientific">Agromyces aurantiacus</name>
    <dbReference type="NCBI Taxonomy" id="165814"/>
    <lineage>
        <taxon>Bacteria</taxon>
        <taxon>Bacillati</taxon>
        <taxon>Actinomycetota</taxon>
        <taxon>Actinomycetes</taxon>
        <taxon>Micrococcales</taxon>
        <taxon>Microbacteriaceae</taxon>
        <taxon>Agromyces</taxon>
    </lineage>
</organism>
<dbReference type="EMBL" id="JBHSJC010000001">
    <property type="protein sequence ID" value="MFC4827586.1"/>
    <property type="molecule type" value="Genomic_DNA"/>
</dbReference>
<proteinExistence type="predicted"/>
<dbReference type="SUPFAM" id="SSF49785">
    <property type="entry name" value="Galactose-binding domain-like"/>
    <property type="match status" value="1"/>
</dbReference>
<gene>
    <name evidence="2" type="ORF">ACFPER_02220</name>
</gene>
<keyword evidence="3" id="KW-1185">Reference proteome</keyword>
<dbReference type="Proteomes" id="UP001595960">
    <property type="component" value="Unassembled WGS sequence"/>
</dbReference>
<feature type="signal peptide" evidence="1">
    <location>
        <begin position="1"/>
        <end position="22"/>
    </location>
</feature>